<dbReference type="SUPFAM" id="SSF51735">
    <property type="entry name" value="NAD(P)-binding Rossmann-fold domains"/>
    <property type="match status" value="1"/>
</dbReference>
<dbReference type="PANTHER" id="PTHR24320:SF236">
    <property type="entry name" value="SHORT-CHAIN DEHYDROGENASE-RELATED"/>
    <property type="match status" value="1"/>
</dbReference>
<accession>A0A9P7ZV71</accession>
<organism evidence="4 5">
    <name type="scientific">Emericellopsis atlantica</name>
    <dbReference type="NCBI Taxonomy" id="2614577"/>
    <lineage>
        <taxon>Eukaryota</taxon>
        <taxon>Fungi</taxon>
        <taxon>Dikarya</taxon>
        <taxon>Ascomycota</taxon>
        <taxon>Pezizomycotina</taxon>
        <taxon>Sordariomycetes</taxon>
        <taxon>Hypocreomycetidae</taxon>
        <taxon>Hypocreales</taxon>
        <taxon>Bionectriaceae</taxon>
        <taxon>Emericellopsis</taxon>
    </lineage>
</organism>
<dbReference type="GeneID" id="70288977"/>
<keyword evidence="5" id="KW-1185">Reference proteome</keyword>
<dbReference type="Pfam" id="PF00106">
    <property type="entry name" value="adh_short"/>
    <property type="match status" value="1"/>
</dbReference>
<dbReference type="PRINTS" id="PR00081">
    <property type="entry name" value="GDHRDH"/>
</dbReference>
<evidence type="ECO:0000256" key="3">
    <source>
        <dbReference type="ARBA" id="ARBA00023002"/>
    </source>
</evidence>
<dbReference type="AlphaFoldDB" id="A0A9P7ZV71"/>
<dbReference type="OrthoDB" id="191139at2759"/>
<protein>
    <submittedName>
        <fullName evidence="4">Uncharacterized protein</fullName>
    </submittedName>
</protein>
<proteinExistence type="inferred from homology"/>
<evidence type="ECO:0000313" key="5">
    <source>
        <dbReference type="Proteomes" id="UP000887229"/>
    </source>
</evidence>
<evidence type="ECO:0000313" key="4">
    <source>
        <dbReference type="EMBL" id="KAG9258487.1"/>
    </source>
</evidence>
<comment type="similarity">
    <text evidence="1">Belongs to the short-chain dehydrogenases/reductases (SDR) family.</text>
</comment>
<dbReference type="InterPro" id="IPR036291">
    <property type="entry name" value="NAD(P)-bd_dom_sf"/>
</dbReference>
<dbReference type="Proteomes" id="UP000887229">
    <property type="component" value="Unassembled WGS sequence"/>
</dbReference>
<evidence type="ECO:0000256" key="1">
    <source>
        <dbReference type="ARBA" id="ARBA00006484"/>
    </source>
</evidence>
<dbReference type="InterPro" id="IPR002347">
    <property type="entry name" value="SDR_fam"/>
</dbReference>
<dbReference type="Gene3D" id="3.40.50.720">
    <property type="entry name" value="NAD(P)-binding Rossmann-like Domain"/>
    <property type="match status" value="1"/>
</dbReference>
<keyword evidence="2" id="KW-0521">NADP</keyword>
<dbReference type="EMBL" id="MU251243">
    <property type="protein sequence ID" value="KAG9258487.1"/>
    <property type="molecule type" value="Genomic_DNA"/>
</dbReference>
<gene>
    <name evidence="4" type="ORF">F5Z01DRAFT_198804</name>
</gene>
<name>A0A9P7ZV71_9HYPO</name>
<comment type="caution">
    <text evidence="4">The sequence shown here is derived from an EMBL/GenBank/DDBJ whole genome shotgun (WGS) entry which is preliminary data.</text>
</comment>
<dbReference type="PANTHER" id="PTHR24320">
    <property type="entry name" value="RETINOL DEHYDROGENASE"/>
    <property type="match status" value="1"/>
</dbReference>
<evidence type="ECO:0000256" key="2">
    <source>
        <dbReference type="ARBA" id="ARBA00022857"/>
    </source>
</evidence>
<reference evidence="4" key="1">
    <citation type="journal article" date="2021" name="IMA Fungus">
        <title>Genomic characterization of three marine fungi, including Emericellopsis atlantica sp. nov. with signatures of a generalist lifestyle and marine biomass degradation.</title>
        <authorList>
            <person name="Hagestad O.C."/>
            <person name="Hou L."/>
            <person name="Andersen J.H."/>
            <person name="Hansen E.H."/>
            <person name="Altermark B."/>
            <person name="Li C."/>
            <person name="Kuhnert E."/>
            <person name="Cox R.J."/>
            <person name="Crous P.W."/>
            <person name="Spatafora J.W."/>
            <person name="Lail K."/>
            <person name="Amirebrahimi M."/>
            <person name="Lipzen A."/>
            <person name="Pangilinan J."/>
            <person name="Andreopoulos W."/>
            <person name="Hayes R.D."/>
            <person name="Ng V."/>
            <person name="Grigoriev I.V."/>
            <person name="Jackson S.A."/>
            <person name="Sutton T.D.S."/>
            <person name="Dobson A.D.W."/>
            <person name="Rama T."/>
        </authorList>
    </citation>
    <scope>NUCLEOTIDE SEQUENCE</scope>
    <source>
        <strain evidence="4">TS7</strain>
    </source>
</reference>
<dbReference type="GO" id="GO:0016491">
    <property type="term" value="F:oxidoreductase activity"/>
    <property type="evidence" value="ECO:0007669"/>
    <property type="project" value="UniProtKB-KW"/>
</dbReference>
<sequence length="322" mass="35128">MLNFNVLSQAFPPKAKFTEANVPDLTDKVCIVTGSNTGVGKEVARILYSKNASVYVACRTESKAQSAIEDIKTSQPSSKGKLTFLSLDLGDLPAVSKAADQFLAQETKLDYLFNNAGVMMPGNGTKTKQGYEMQLGTNCVGPFLFTKKLTPLLQAAAKTSPAGSTRVMWVASSAAEAFAPACGVDLTNLDYHTWRPNAYQYGVSKAGNYFQGMEYGRRFGDDGIISVSMNPGNLKSDLGRTAGLLGQNLHWLFSYPVVNGAYTELYAAFAPEVKNRDWVIPFGRQGTISKSLQENAKDESEGGKGTARKFWEWLEEQVKEYV</sequence>
<dbReference type="RefSeq" id="XP_046122411.1">
    <property type="nucleotide sequence ID" value="XM_046258074.1"/>
</dbReference>
<keyword evidence="3" id="KW-0560">Oxidoreductase</keyword>